<accession>A0A7W2AAZ8</accession>
<evidence type="ECO:0000313" key="4">
    <source>
        <dbReference type="Proteomes" id="UP000535491"/>
    </source>
</evidence>
<name>A0A7W2AAZ8_9BACL</name>
<evidence type="ECO:0000256" key="1">
    <source>
        <dbReference type="SAM" id="Phobius"/>
    </source>
</evidence>
<dbReference type="Proteomes" id="UP000535491">
    <property type="component" value="Unassembled WGS sequence"/>
</dbReference>
<sequence>MRRGKVWLIVVGVVIVCGLIAISLSKWVSFPSKKPYSAQNPKELGVKALYLLFEKRGKKVGLWESEYEQLPSEKQDTLIVISPSESPSPSDLQSLTKWIEKGNQLVLWASIDSKWVKAFQFNGVPCYTSAEPRRVRAVVDDPWLKEIKELDWPSQECAVSSNKDKKILLDEENHTLVVKRKVGNGSIIYIPDVSLVTNLRIDKADHLALPLAFVENRPGKIWFDETIHSWSAKPINPPSSSPNSSSQQESAEPELPEISPSFFSLLNSDGWFILLQLVIFIVFWLYAKGKRFAAPRFESVKETRDGLEYVEAMARWYHRSGIRKETLLSQHNGLREHILQTFHLPKDISEESLLQHIEQFMGNEYRQTYQNLSKIIAQVVFSKKRISHAVFVEWSVTIAQLRRELEQWKARPQISAASKV</sequence>
<comment type="caution">
    <text evidence="3">The sequence shown here is derived from an EMBL/GenBank/DDBJ whole genome shotgun (WGS) entry which is preliminary data.</text>
</comment>
<evidence type="ECO:0000259" key="2">
    <source>
        <dbReference type="Pfam" id="PF14258"/>
    </source>
</evidence>
<evidence type="ECO:0000313" key="3">
    <source>
        <dbReference type="EMBL" id="MBA4496383.1"/>
    </source>
</evidence>
<keyword evidence="1" id="KW-0812">Transmembrane</keyword>
<reference evidence="3 4" key="1">
    <citation type="submission" date="2020-07" db="EMBL/GenBank/DDBJ databases">
        <authorList>
            <person name="Feng H."/>
        </authorList>
    </citation>
    <scope>NUCLEOTIDE SEQUENCE [LARGE SCALE GENOMIC DNA]</scope>
    <source>
        <strain evidence="4">s-10</strain>
    </source>
</reference>
<proteinExistence type="predicted"/>
<dbReference type="Pfam" id="PF14258">
    <property type="entry name" value="DUF4350"/>
    <property type="match status" value="1"/>
</dbReference>
<dbReference type="EMBL" id="JACEIQ010000032">
    <property type="protein sequence ID" value="MBA4496383.1"/>
    <property type="molecule type" value="Genomic_DNA"/>
</dbReference>
<keyword evidence="1" id="KW-0472">Membrane</keyword>
<dbReference type="InterPro" id="IPR025646">
    <property type="entry name" value="DUF4350"/>
</dbReference>
<keyword evidence="1" id="KW-1133">Transmembrane helix</keyword>
<organism evidence="3 4">
    <name type="scientific">Paenactinomyces guangxiensis</name>
    <dbReference type="NCBI Taxonomy" id="1490290"/>
    <lineage>
        <taxon>Bacteria</taxon>
        <taxon>Bacillati</taxon>
        <taxon>Bacillota</taxon>
        <taxon>Bacilli</taxon>
        <taxon>Bacillales</taxon>
        <taxon>Thermoactinomycetaceae</taxon>
        <taxon>Paenactinomyces</taxon>
    </lineage>
</organism>
<dbReference type="RefSeq" id="WP_181754753.1">
    <property type="nucleotide sequence ID" value="NZ_JACEIQ010000032.1"/>
</dbReference>
<gene>
    <name evidence="3" type="ORF">H1191_19135</name>
</gene>
<keyword evidence="4" id="KW-1185">Reference proteome</keyword>
<feature type="transmembrane region" description="Helical" evidence="1">
    <location>
        <begin position="7"/>
        <end position="28"/>
    </location>
</feature>
<feature type="domain" description="DUF4350" evidence="2">
    <location>
        <begin position="39"/>
        <end position="210"/>
    </location>
</feature>
<protein>
    <submittedName>
        <fullName evidence="3">DUF4350 domain-containing protein</fullName>
    </submittedName>
</protein>
<feature type="transmembrane region" description="Helical" evidence="1">
    <location>
        <begin position="270"/>
        <end position="287"/>
    </location>
</feature>
<dbReference type="AlphaFoldDB" id="A0A7W2AAZ8"/>